<dbReference type="InterPro" id="IPR001343">
    <property type="entry name" value="Hemolysn_Ca-bd"/>
</dbReference>
<evidence type="ECO:0000256" key="7">
    <source>
        <dbReference type="ARBA" id="ARBA00022737"/>
    </source>
</evidence>
<dbReference type="GO" id="GO:0005509">
    <property type="term" value="F:calcium ion binding"/>
    <property type="evidence" value="ECO:0007669"/>
    <property type="project" value="InterPro"/>
</dbReference>
<dbReference type="InterPro" id="IPR036844">
    <property type="entry name" value="Hint_dom_sf"/>
</dbReference>
<protein>
    <recommendedName>
        <fullName evidence="10">Peptidase metallopeptidase domain-containing protein</fullName>
    </recommendedName>
</protein>
<keyword evidence="4" id="KW-0964">Secreted</keyword>
<dbReference type="InterPro" id="IPR013858">
    <property type="entry name" value="Peptidase_M10B_C"/>
</dbReference>
<dbReference type="PATRIC" id="fig|298794.3.peg.1681"/>
<gene>
    <name evidence="11" type="ORF">VQ02_21605</name>
</gene>
<keyword evidence="5" id="KW-0645">Protease</keyword>
<dbReference type="CDD" id="cd04277">
    <property type="entry name" value="ZnMc_serralysin_like"/>
    <property type="match status" value="1"/>
</dbReference>
<dbReference type="SUPFAM" id="SSF51294">
    <property type="entry name" value="Hedgehog/intein (Hint) domain"/>
    <property type="match status" value="1"/>
</dbReference>
<comment type="subcellular location">
    <subcellularLocation>
        <location evidence="2">Secreted</location>
    </subcellularLocation>
</comment>
<dbReference type="Gene3D" id="2.150.10.10">
    <property type="entry name" value="Serralysin-like metalloprotease, C-terminal"/>
    <property type="match status" value="1"/>
</dbReference>
<evidence type="ECO:0000256" key="3">
    <source>
        <dbReference type="ARBA" id="ARBA00009490"/>
    </source>
</evidence>
<keyword evidence="8" id="KW-0378">Hydrolase</keyword>
<dbReference type="InterPro" id="IPR001818">
    <property type="entry name" value="Pept_M10_metallopeptidase"/>
</dbReference>
<evidence type="ECO:0000313" key="11">
    <source>
        <dbReference type="EMBL" id="KMO33151.1"/>
    </source>
</evidence>
<keyword evidence="12" id="KW-1185">Reference proteome</keyword>
<dbReference type="RefSeq" id="WP_048446273.1">
    <property type="nucleotide sequence ID" value="NZ_LABY01000159.1"/>
</dbReference>
<evidence type="ECO:0000256" key="6">
    <source>
        <dbReference type="ARBA" id="ARBA00022723"/>
    </source>
</evidence>
<dbReference type="AlphaFoldDB" id="A0A0J6V2T4"/>
<name>A0A0J6V2T4_9HYPH</name>
<dbReference type="InterPro" id="IPR024079">
    <property type="entry name" value="MetalloPept_cat_dom_sf"/>
</dbReference>
<dbReference type="GO" id="GO:0005615">
    <property type="term" value="C:extracellular space"/>
    <property type="evidence" value="ECO:0007669"/>
    <property type="project" value="InterPro"/>
</dbReference>
<dbReference type="Pfam" id="PF08548">
    <property type="entry name" value="Peptidase_M10_C"/>
    <property type="match status" value="1"/>
</dbReference>
<dbReference type="SUPFAM" id="SSF51120">
    <property type="entry name" value="beta-Roll"/>
    <property type="match status" value="1"/>
</dbReference>
<organism evidence="11 12">
    <name type="scientific">Methylobacterium variabile</name>
    <dbReference type="NCBI Taxonomy" id="298794"/>
    <lineage>
        <taxon>Bacteria</taxon>
        <taxon>Pseudomonadati</taxon>
        <taxon>Pseudomonadota</taxon>
        <taxon>Alphaproteobacteria</taxon>
        <taxon>Hyphomicrobiales</taxon>
        <taxon>Methylobacteriaceae</taxon>
        <taxon>Methylobacterium</taxon>
    </lineage>
</organism>
<evidence type="ECO:0000313" key="12">
    <source>
        <dbReference type="Proteomes" id="UP000035955"/>
    </source>
</evidence>
<keyword evidence="9" id="KW-0862">Zinc</keyword>
<sequence length="643" mass="67434">MATGALNQGATGDQDIDGVLSGLRWNSGSITYNVPTSASYYGANYGGVNNEPSGFQAASASFQSLIRNALAEYAAVANVTFTEVGANDPANISVARTSSLGGFNGYGYYPGSAPVAGDVWFATSTAQVGDVQVVGRGTWRLAMHELGHALGLKHAHETGGPANTAMTTAHDYNDYSLMSYRRTEGGPISGTNQQVDSNPQTPMMYDIAALQRMYGANYASQSGDTVYTWNPTTGQQFVNGVGLTAPGTNRIYRTVWDGGGNDTYDLSNYTTNLRIDLRPGASSTFSTDQLAVTDTTTGTRASGNVFNALQSNGDARSLIENAVGGSGNDTIVGNQANNVLTGGGGANVFRGTAAGHDGDSITDLSNSDVIHVTDAVAAVYGLRYSGTSLSFRLAADSVQTYTIDVSGGTFSGNLLQRPDGAGGVDLFFDGAPVCFTTGTRIRTTRGDVPVERLAVGDRAVTAAGPARPIRWIGRRTLGAAGRPVSPGSWPVRVRQGAFGGGLPARDLLLSPGHPVLVGHEDGQGGVLVPVMCLINGTSVARVAVEEITYWHVELDRHDVLLAEGLPAESYHDMGSRPWFEAGTDDALANPDFVPPGETGRCRPVAVDGPLVEAERRRLDGLWTAWLTAQCAWSAAEEESWLLA</sequence>
<comment type="similarity">
    <text evidence="3">Belongs to the peptidase M10B family.</text>
</comment>
<evidence type="ECO:0000256" key="9">
    <source>
        <dbReference type="ARBA" id="ARBA00022833"/>
    </source>
</evidence>
<dbReference type="Proteomes" id="UP000035955">
    <property type="component" value="Unassembled WGS sequence"/>
</dbReference>
<dbReference type="Gene3D" id="3.40.390.10">
    <property type="entry name" value="Collagenase (Catalytic Domain)"/>
    <property type="match status" value="1"/>
</dbReference>
<evidence type="ECO:0000256" key="8">
    <source>
        <dbReference type="ARBA" id="ARBA00022801"/>
    </source>
</evidence>
<dbReference type="InterPro" id="IPR006026">
    <property type="entry name" value="Peptidase_Metallo"/>
</dbReference>
<dbReference type="Pfam" id="PF00413">
    <property type="entry name" value="Peptidase_M10"/>
    <property type="match status" value="1"/>
</dbReference>
<dbReference type="GO" id="GO:0008270">
    <property type="term" value="F:zinc ion binding"/>
    <property type="evidence" value="ECO:0007669"/>
    <property type="project" value="InterPro"/>
</dbReference>
<comment type="caution">
    <text evidence="11">The sequence shown here is derived from an EMBL/GenBank/DDBJ whole genome shotgun (WGS) entry which is preliminary data.</text>
</comment>
<dbReference type="Pfam" id="PF00353">
    <property type="entry name" value="HemolysinCabind"/>
    <property type="match status" value="1"/>
</dbReference>
<dbReference type="OrthoDB" id="223957at2"/>
<dbReference type="GO" id="GO:0006508">
    <property type="term" value="P:proteolysis"/>
    <property type="evidence" value="ECO:0007669"/>
    <property type="project" value="UniProtKB-KW"/>
</dbReference>
<dbReference type="EMBL" id="LABY01000159">
    <property type="protein sequence ID" value="KMO33151.1"/>
    <property type="molecule type" value="Genomic_DNA"/>
</dbReference>
<evidence type="ECO:0000256" key="5">
    <source>
        <dbReference type="ARBA" id="ARBA00022670"/>
    </source>
</evidence>
<reference evidence="11 12" key="1">
    <citation type="submission" date="2015-03" db="EMBL/GenBank/DDBJ databases">
        <title>Genome sequencing of Methylobacterium variabile DSM 16961.</title>
        <authorList>
            <person name="Chaudhry V."/>
            <person name="Patil P.B."/>
        </authorList>
    </citation>
    <scope>NUCLEOTIDE SEQUENCE [LARGE SCALE GENOMIC DNA]</scope>
    <source>
        <strain evidence="11 12">DSM 16961</strain>
    </source>
</reference>
<dbReference type="SUPFAM" id="SSF55486">
    <property type="entry name" value="Metalloproteases ('zincins'), catalytic domain"/>
    <property type="match status" value="1"/>
</dbReference>
<dbReference type="GO" id="GO:0031012">
    <property type="term" value="C:extracellular matrix"/>
    <property type="evidence" value="ECO:0007669"/>
    <property type="project" value="InterPro"/>
</dbReference>
<dbReference type="Pfam" id="PF13403">
    <property type="entry name" value="Hint_2"/>
    <property type="match status" value="1"/>
</dbReference>
<keyword evidence="7" id="KW-0677">Repeat</keyword>
<dbReference type="SMART" id="SM00235">
    <property type="entry name" value="ZnMc"/>
    <property type="match status" value="1"/>
</dbReference>
<keyword evidence="6" id="KW-0479">Metal-binding</keyword>
<evidence type="ECO:0000256" key="2">
    <source>
        <dbReference type="ARBA" id="ARBA00004613"/>
    </source>
</evidence>
<proteinExistence type="inferred from homology"/>
<comment type="cofactor">
    <cofactor evidence="1">
        <name>Ca(2+)</name>
        <dbReference type="ChEBI" id="CHEBI:29108"/>
    </cofactor>
</comment>
<dbReference type="InterPro" id="IPR034033">
    <property type="entry name" value="Serralysin-like"/>
</dbReference>
<dbReference type="GO" id="GO:0004222">
    <property type="term" value="F:metalloendopeptidase activity"/>
    <property type="evidence" value="ECO:0007669"/>
    <property type="project" value="InterPro"/>
</dbReference>
<accession>A0A0J6V2T4</accession>
<evidence type="ECO:0000259" key="10">
    <source>
        <dbReference type="SMART" id="SM00235"/>
    </source>
</evidence>
<dbReference type="InterPro" id="IPR028992">
    <property type="entry name" value="Hedgehog/Intein_dom"/>
</dbReference>
<evidence type="ECO:0000256" key="1">
    <source>
        <dbReference type="ARBA" id="ARBA00001913"/>
    </source>
</evidence>
<evidence type="ECO:0000256" key="4">
    <source>
        <dbReference type="ARBA" id="ARBA00022525"/>
    </source>
</evidence>
<dbReference type="InterPro" id="IPR011049">
    <property type="entry name" value="Serralysin-like_metalloprot_C"/>
</dbReference>
<feature type="domain" description="Peptidase metallopeptidase" evidence="10">
    <location>
        <begin position="21"/>
        <end position="187"/>
    </location>
</feature>